<evidence type="ECO:0000259" key="15">
    <source>
        <dbReference type="PROSITE" id="PS51746"/>
    </source>
</evidence>
<feature type="region of interest" description="Disordered" evidence="13">
    <location>
        <begin position="224"/>
        <end position="265"/>
    </location>
</feature>
<evidence type="ECO:0000256" key="8">
    <source>
        <dbReference type="ARBA" id="ARBA00022912"/>
    </source>
</evidence>
<proteinExistence type="inferred from homology"/>
<comment type="caution">
    <text evidence="16">The sequence shown here is derived from an EMBL/GenBank/DDBJ whole genome shotgun (WGS) entry which is preliminary data.</text>
</comment>
<dbReference type="EMBL" id="JACEGQ020000002">
    <property type="protein sequence ID" value="KAH8515781.1"/>
    <property type="molecule type" value="Genomic_DNA"/>
</dbReference>
<dbReference type="FunFam" id="3.60.40.10:FF:000011">
    <property type="entry name" value="probable protein phosphatase 2C 59"/>
    <property type="match status" value="1"/>
</dbReference>
<dbReference type="SMART" id="SM00173">
    <property type="entry name" value="RAS"/>
    <property type="match status" value="1"/>
</dbReference>
<dbReference type="Proteomes" id="UP000807159">
    <property type="component" value="Chromosome 2"/>
</dbReference>
<comment type="catalytic activity">
    <reaction evidence="11">
        <text>O-phospho-L-threonyl-[protein] + H2O = L-threonyl-[protein] + phosphate</text>
        <dbReference type="Rhea" id="RHEA:47004"/>
        <dbReference type="Rhea" id="RHEA-COMP:11060"/>
        <dbReference type="Rhea" id="RHEA-COMP:11605"/>
        <dbReference type="ChEBI" id="CHEBI:15377"/>
        <dbReference type="ChEBI" id="CHEBI:30013"/>
        <dbReference type="ChEBI" id="CHEBI:43474"/>
        <dbReference type="ChEBI" id="CHEBI:61977"/>
        <dbReference type="EC" id="3.1.3.16"/>
    </reaction>
</comment>
<evidence type="ECO:0000256" key="1">
    <source>
        <dbReference type="ARBA" id="ARBA00001936"/>
    </source>
</evidence>
<evidence type="ECO:0000256" key="2">
    <source>
        <dbReference type="ARBA" id="ARBA00001946"/>
    </source>
</evidence>
<evidence type="ECO:0000256" key="13">
    <source>
        <dbReference type="SAM" id="MobiDB-lite"/>
    </source>
</evidence>
<dbReference type="PROSITE" id="PS01032">
    <property type="entry name" value="PPM_1"/>
    <property type="match status" value="1"/>
</dbReference>
<evidence type="ECO:0000256" key="4">
    <source>
        <dbReference type="ARBA" id="ARBA00013081"/>
    </source>
</evidence>
<keyword evidence="17" id="KW-1185">Reference proteome</keyword>
<dbReference type="CDD" id="cd00143">
    <property type="entry name" value="PP2Cc"/>
    <property type="match status" value="1"/>
</dbReference>
<dbReference type="EC" id="3.1.3.16" evidence="4"/>
<dbReference type="Pfam" id="PF00071">
    <property type="entry name" value="Ras"/>
    <property type="match status" value="1"/>
</dbReference>
<evidence type="ECO:0000256" key="11">
    <source>
        <dbReference type="ARBA" id="ARBA00048336"/>
    </source>
</evidence>
<evidence type="ECO:0000256" key="3">
    <source>
        <dbReference type="ARBA" id="ARBA00006702"/>
    </source>
</evidence>
<dbReference type="SMART" id="SM00176">
    <property type="entry name" value="RAN"/>
    <property type="match status" value="1"/>
</dbReference>
<comment type="cofactor">
    <cofactor evidence="2">
        <name>Mg(2+)</name>
        <dbReference type="ChEBI" id="CHEBI:18420"/>
    </cofactor>
</comment>
<dbReference type="InterPro" id="IPR027417">
    <property type="entry name" value="P-loop_NTPase"/>
</dbReference>
<dbReference type="SUPFAM" id="SSF52540">
    <property type="entry name" value="P-loop containing nucleoside triphosphate hydrolases"/>
    <property type="match status" value="1"/>
</dbReference>
<keyword evidence="14" id="KW-1133">Transmembrane helix</keyword>
<dbReference type="InterPro" id="IPR036457">
    <property type="entry name" value="PPM-type-like_dom_sf"/>
</dbReference>
<dbReference type="SMART" id="SM00175">
    <property type="entry name" value="RAB"/>
    <property type="match status" value="1"/>
</dbReference>
<dbReference type="GO" id="GO:0005525">
    <property type="term" value="F:GTP binding"/>
    <property type="evidence" value="ECO:0007669"/>
    <property type="project" value="InterPro"/>
</dbReference>
<gene>
    <name evidence="16" type="ORF">H0E87_004287</name>
</gene>
<comment type="similarity">
    <text evidence="3 12">Belongs to the PP2C family.</text>
</comment>
<keyword evidence="9" id="KW-0464">Manganese</keyword>
<dbReference type="PROSITE" id="PS51419">
    <property type="entry name" value="RAB"/>
    <property type="match status" value="1"/>
</dbReference>
<protein>
    <recommendedName>
        <fullName evidence="4">protein-serine/threonine phosphatase</fullName>
        <ecNumber evidence="4">3.1.3.16</ecNumber>
    </recommendedName>
</protein>
<dbReference type="Gene3D" id="3.40.50.300">
    <property type="entry name" value="P-loop containing nucleotide triphosphate hydrolases"/>
    <property type="match status" value="1"/>
</dbReference>
<dbReference type="GO" id="GO:0046872">
    <property type="term" value="F:metal ion binding"/>
    <property type="evidence" value="ECO:0007669"/>
    <property type="project" value="UniProtKB-KW"/>
</dbReference>
<name>A0A8T2ZER0_POPDE</name>
<feature type="compositionally biased region" description="Low complexity" evidence="13">
    <location>
        <begin position="545"/>
        <end position="554"/>
    </location>
</feature>
<keyword evidence="14" id="KW-0472">Membrane</keyword>
<dbReference type="InterPro" id="IPR001932">
    <property type="entry name" value="PPM-type_phosphatase-like_dom"/>
</dbReference>
<evidence type="ECO:0000256" key="6">
    <source>
        <dbReference type="ARBA" id="ARBA00022801"/>
    </source>
</evidence>
<dbReference type="PROSITE" id="PS51421">
    <property type="entry name" value="RAS"/>
    <property type="match status" value="1"/>
</dbReference>
<dbReference type="FunFam" id="3.40.50.300:FF:001447">
    <property type="entry name" value="Ras-related protein Rab-1B"/>
    <property type="match status" value="1"/>
</dbReference>
<dbReference type="GO" id="GO:0003924">
    <property type="term" value="F:GTPase activity"/>
    <property type="evidence" value="ECO:0007669"/>
    <property type="project" value="InterPro"/>
</dbReference>
<dbReference type="AlphaFoldDB" id="A0A8T2ZER0"/>
<evidence type="ECO:0000256" key="9">
    <source>
        <dbReference type="ARBA" id="ARBA00023211"/>
    </source>
</evidence>
<keyword evidence="14" id="KW-0812">Transmembrane</keyword>
<keyword evidence="7" id="KW-0460">Magnesium</keyword>
<dbReference type="InterPro" id="IPR005225">
    <property type="entry name" value="Small_GTP-bd"/>
</dbReference>
<dbReference type="InterPro" id="IPR015655">
    <property type="entry name" value="PP2C"/>
</dbReference>
<dbReference type="Pfam" id="PF00481">
    <property type="entry name" value="PP2C"/>
    <property type="match status" value="1"/>
</dbReference>
<comment type="cofactor">
    <cofactor evidence="1">
        <name>Mn(2+)</name>
        <dbReference type="ChEBI" id="CHEBI:29035"/>
    </cofactor>
</comment>
<evidence type="ECO:0000313" key="16">
    <source>
        <dbReference type="EMBL" id="KAH8515781.1"/>
    </source>
</evidence>
<dbReference type="PANTHER" id="PTHR47992">
    <property type="entry name" value="PROTEIN PHOSPHATASE"/>
    <property type="match status" value="1"/>
</dbReference>
<accession>A0A8T2ZER0</accession>
<evidence type="ECO:0000256" key="5">
    <source>
        <dbReference type="ARBA" id="ARBA00022723"/>
    </source>
</evidence>
<dbReference type="SMART" id="SM00174">
    <property type="entry name" value="RHO"/>
    <property type="match status" value="1"/>
</dbReference>
<dbReference type="SUPFAM" id="SSF81606">
    <property type="entry name" value="PP2C-like"/>
    <property type="match status" value="1"/>
</dbReference>
<evidence type="ECO:0000256" key="14">
    <source>
        <dbReference type="SAM" id="Phobius"/>
    </source>
</evidence>
<dbReference type="Gene3D" id="3.60.40.10">
    <property type="entry name" value="PPM-type phosphatase domain"/>
    <property type="match status" value="1"/>
</dbReference>
<feature type="region of interest" description="Disordered" evidence="13">
    <location>
        <begin position="545"/>
        <end position="569"/>
    </location>
</feature>
<reference evidence="16" key="1">
    <citation type="journal article" date="2021" name="J. Hered.">
        <title>Genome Assembly of Salicaceae Populus deltoides (Eastern Cottonwood) I-69 Based on Nanopore Sequencing and Hi-C Technologies.</title>
        <authorList>
            <person name="Bai S."/>
            <person name="Wu H."/>
            <person name="Zhang J."/>
            <person name="Pan Z."/>
            <person name="Zhao W."/>
            <person name="Li Z."/>
            <person name="Tong C."/>
        </authorList>
    </citation>
    <scope>NUCLEOTIDE SEQUENCE</scope>
    <source>
        <tissue evidence="16">Leaf</tissue>
    </source>
</reference>
<evidence type="ECO:0000256" key="7">
    <source>
        <dbReference type="ARBA" id="ARBA00022842"/>
    </source>
</evidence>
<feature type="domain" description="PPM-type phosphatase" evidence="15">
    <location>
        <begin position="294"/>
        <end position="539"/>
    </location>
</feature>
<feature type="compositionally biased region" description="Low complexity" evidence="13">
    <location>
        <begin position="252"/>
        <end position="263"/>
    </location>
</feature>
<dbReference type="GO" id="GO:0004722">
    <property type="term" value="F:protein serine/threonine phosphatase activity"/>
    <property type="evidence" value="ECO:0007669"/>
    <property type="project" value="UniProtKB-EC"/>
</dbReference>
<organism evidence="16 17">
    <name type="scientific">Populus deltoides</name>
    <name type="common">Eastern poplar</name>
    <name type="synonym">Eastern cottonwood</name>
    <dbReference type="NCBI Taxonomy" id="3696"/>
    <lineage>
        <taxon>Eukaryota</taxon>
        <taxon>Viridiplantae</taxon>
        <taxon>Streptophyta</taxon>
        <taxon>Embryophyta</taxon>
        <taxon>Tracheophyta</taxon>
        <taxon>Spermatophyta</taxon>
        <taxon>Magnoliopsida</taxon>
        <taxon>eudicotyledons</taxon>
        <taxon>Gunneridae</taxon>
        <taxon>Pentapetalae</taxon>
        <taxon>rosids</taxon>
        <taxon>fabids</taxon>
        <taxon>Malpighiales</taxon>
        <taxon>Salicaceae</taxon>
        <taxon>Saliceae</taxon>
        <taxon>Populus</taxon>
    </lineage>
</organism>
<evidence type="ECO:0000256" key="12">
    <source>
        <dbReference type="RuleBase" id="RU003465"/>
    </source>
</evidence>
<dbReference type="PRINTS" id="PR00449">
    <property type="entry name" value="RASTRNSFRMNG"/>
</dbReference>
<dbReference type="NCBIfam" id="TIGR00231">
    <property type="entry name" value="small_GTP"/>
    <property type="match status" value="1"/>
</dbReference>
<feature type="compositionally biased region" description="Basic and acidic residues" evidence="13">
    <location>
        <begin position="555"/>
        <end position="569"/>
    </location>
</feature>
<evidence type="ECO:0000313" key="17">
    <source>
        <dbReference type="Proteomes" id="UP000807159"/>
    </source>
</evidence>
<dbReference type="InterPro" id="IPR001806">
    <property type="entry name" value="Small_GTPase"/>
</dbReference>
<dbReference type="InterPro" id="IPR000222">
    <property type="entry name" value="PP2C_BS"/>
</dbReference>
<feature type="transmembrane region" description="Helical" evidence="14">
    <location>
        <begin position="89"/>
        <end position="111"/>
    </location>
</feature>
<keyword evidence="5" id="KW-0479">Metal-binding</keyword>
<dbReference type="PROSITE" id="PS51746">
    <property type="entry name" value="PPM_2"/>
    <property type="match status" value="1"/>
</dbReference>
<keyword evidence="8 12" id="KW-0904">Protein phosphatase</keyword>
<keyword evidence="6 12" id="KW-0378">Hydrolase</keyword>
<sequence>MEVPSTSQQEFEYLFKLLLIGDSGVGKSTLLLSFTSKNFEDLSPTIGVDFKVKHVTIGGKKLKLAIWDTAGQERFRTLTSSYYRGAQGIIMVVLISLLLLNAVVFGISIVYDDCIKMLVGNKVDKESERVVTKKEGIDFAREYGCLFLECSAKTRVNVEQCFEELVLKILETPSLLAEGSGGVKKNIFKQKPPEDVTTSSCCSCTIICLYFSYKSTIPSFQPINLTDSTSPPSPVGDDVDAQPPLPSPPPHHQSQSESTSLSSNTIMISGRDPDALFSGGGISFLNGSGGAQFSYGYSSFKGKRASMEDFYETSISEIDGQMVAFFGVFDGHGGARTAEYLKNNLFKNLSSHPDFIRDTKTAIVEAFRQTDAEYLHEEKAHQKDAGSTASTAVLLGDRLLVANVGDSRVVACRAGSAIPLSIDHKPDRSDERQRIEEAGGFVVWAGTWRVGGVLAVSRAFGDKLLKPYVVAEPEIQEEEIDGVEFIIVASDGLWNVLTNKDAVALVQDITDAEAASRKLIQEAYARGSTDNITCVVVRFDWSPVSSPDLSSSSDLRTHELAHQDPKLSQ</sequence>
<dbReference type="SMART" id="SM00332">
    <property type="entry name" value="PP2Cc"/>
    <property type="match status" value="1"/>
</dbReference>
<comment type="catalytic activity">
    <reaction evidence="10">
        <text>O-phospho-L-seryl-[protein] + H2O = L-seryl-[protein] + phosphate</text>
        <dbReference type="Rhea" id="RHEA:20629"/>
        <dbReference type="Rhea" id="RHEA-COMP:9863"/>
        <dbReference type="Rhea" id="RHEA-COMP:11604"/>
        <dbReference type="ChEBI" id="CHEBI:15377"/>
        <dbReference type="ChEBI" id="CHEBI:29999"/>
        <dbReference type="ChEBI" id="CHEBI:43474"/>
        <dbReference type="ChEBI" id="CHEBI:83421"/>
        <dbReference type="EC" id="3.1.3.16"/>
    </reaction>
</comment>
<evidence type="ECO:0000256" key="10">
    <source>
        <dbReference type="ARBA" id="ARBA00047761"/>
    </source>
</evidence>